<feature type="signal peptide" evidence="2">
    <location>
        <begin position="1"/>
        <end position="23"/>
    </location>
</feature>
<proteinExistence type="predicted"/>
<sequence length="220" mass="23161">MLLSTLTTIINLSLLFLTTHILALPSSPIPLSAALPRRSTADASSTDFTCESQVPQITSCNSKTSAYSCYLATQAACAQAAADTTHQDFGHKNINGTCTAIVYLNSADSLSFDDCTAAFQRINDGCVSPGERADPGDNEPTMRGWQNADPGNLDKATYTGCGNPVDKMVPSYELASNNCVGKWGTGCGGQNRPYKAAPTDGAPITANPPLGWPWAYWGGV</sequence>
<accession>A0AA43QXI7</accession>
<gene>
    <name evidence="3" type="ORF">OHK93_004999</name>
</gene>
<feature type="chain" id="PRO_5041388547" evidence="2">
    <location>
        <begin position="24"/>
        <end position="220"/>
    </location>
</feature>
<comment type="caution">
    <text evidence="3">The sequence shown here is derived from an EMBL/GenBank/DDBJ whole genome shotgun (WGS) entry which is preliminary data.</text>
</comment>
<evidence type="ECO:0000313" key="4">
    <source>
        <dbReference type="Proteomes" id="UP001161017"/>
    </source>
</evidence>
<organism evidence="3 4">
    <name type="scientific">Ramalina farinacea</name>
    <dbReference type="NCBI Taxonomy" id="258253"/>
    <lineage>
        <taxon>Eukaryota</taxon>
        <taxon>Fungi</taxon>
        <taxon>Dikarya</taxon>
        <taxon>Ascomycota</taxon>
        <taxon>Pezizomycotina</taxon>
        <taxon>Lecanoromycetes</taxon>
        <taxon>OSLEUM clade</taxon>
        <taxon>Lecanoromycetidae</taxon>
        <taxon>Lecanorales</taxon>
        <taxon>Lecanorineae</taxon>
        <taxon>Ramalinaceae</taxon>
        <taxon>Ramalina</taxon>
    </lineage>
</organism>
<name>A0AA43QXI7_9LECA</name>
<keyword evidence="4" id="KW-1185">Reference proteome</keyword>
<protein>
    <submittedName>
        <fullName evidence="3">Uncharacterized protein</fullName>
    </submittedName>
</protein>
<keyword evidence="2" id="KW-0732">Signal</keyword>
<evidence type="ECO:0000313" key="3">
    <source>
        <dbReference type="EMBL" id="MDI1493211.1"/>
    </source>
</evidence>
<evidence type="ECO:0000256" key="1">
    <source>
        <dbReference type="SAM" id="MobiDB-lite"/>
    </source>
</evidence>
<feature type="region of interest" description="Disordered" evidence="1">
    <location>
        <begin position="128"/>
        <end position="149"/>
    </location>
</feature>
<evidence type="ECO:0000256" key="2">
    <source>
        <dbReference type="SAM" id="SignalP"/>
    </source>
</evidence>
<dbReference type="EMBL" id="JAPUFD010000024">
    <property type="protein sequence ID" value="MDI1493211.1"/>
    <property type="molecule type" value="Genomic_DNA"/>
</dbReference>
<reference evidence="3" key="1">
    <citation type="journal article" date="2023" name="Genome Biol. Evol.">
        <title>First Whole Genome Sequence and Flow Cytometry Genome Size Data for the Lichen-Forming Fungus Ramalina farinacea (Ascomycota).</title>
        <authorList>
            <person name="Llewellyn T."/>
            <person name="Mian S."/>
            <person name="Hill R."/>
            <person name="Leitch I.J."/>
            <person name="Gaya E."/>
        </authorList>
    </citation>
    <scope>NUCLEOTIDE SEQUENCE</scope>
    <source>
        <strain evidence="3">LIQ254RAFAR</strain>
    </source>
</reference>
<dbReference type="AlphaFoldDB" id="A0AA43QXI7"/>
<dbReference type="Proteomes" id="UP001161017">
    <property type="component" value="Unassembled WGS sequence"/>
</dbReference>